<feature type="region of interest" description="Disordered" evidence="1">
    <location>
        <begin position="1"/>
        <end position="63"/>
    </location>
</feature>
<organism evidence="2 3">
    <name type="scientific">Streptomyces olivaceiscleroticus</name>
    <dbReference type="NCBI Taxonomy" id="68245"/>
    <lineage>
        <taxon>Bacteria</taxon>
        <taxon>Bacillati</taxon>
        <taxon>Actinomycetota</taxon>
        <taxon>Actinomycetes</taxon>
        <taxon>Kitasatosporales</taxon>
        <taxon>Streptomycetaceae</taxon>
        <taxon>Streptomyces</taxon>
    </lineage>
</organism>
<dbReference type="Proteomes" id="UP001500909">
    <property type="component" value="Unassembled WGS sequence"/>
</dbReference>
<reference evidence="2 3" key="1">
    <citation type="journal article" date="2019" name="Int. J. Syst. Evol. Microbiol.">
        <title>The Global Catalogue of Microorganisms (GCM) 10K type strain sequencing project: providing services to taxonomists for standard genome sequencing and annotation.</title>
        <authorList>
            <consortium name="The Broad Institute Genomics Platform"/>
            <consortium name="The Broad Institute Genome Sequencing Center for Infectious Disease"/>
            <person name="Wu L."/>
            <person name="Ma J."/>
        </authorList>
    </citation>
    <scope>NUCLEOTIDE SEQUENCE [LARGE SCALE GENOMIC DNA]</scope>
    <source>
        <strain evidence="2 3">JCM 4805</strain>
    </source>
</reference>
<dbReference type="EMBL" id="BAAABY010000010">
    <property type="protein sequence ID" value="GAA0453460.1"/>
    <property type="molecule type" value="Genomic_DNA"/>
</dbReference>
<keyword evidence="3" id="KW-1185">Reference proteome</keyword>
<name>A0ABN0ZN76_9ACTN</name>
<gene>
    <name evidence="2" type="ORF">GCM10010361_16950</name>
</gene>
<comment type="caution">
    <text evidence="2">The sequence shown here is derived from an EMBL/GenBank/DDBJ whole genome shotgun (WGS) entry which is preliminary data.</text>
</comment>
<sequence length="63" mass="6452">MGETYGPGGSSAEAVDGVDKDELEKADKDRREAEVAQEAAGDVTLPPRADGTARDGEDGDSGE</sequence>
<feature type="compositionally biased region" description="Basic and acidic residues" evidence="1">
    <location>
        <begin position="17"/>
        <end position="34"/>
    </location>
</feature>
<evidence type="ECO:0000313" key="3">
    <source>
        <dbReference type="Proteomes" id="UP001500909"/>
    </source>
</evidence>
<protein>
    <submittedName>
        <fullName evidence="2">Uncharacterized protein</fullName>
    </submittedName>
</protein>
<proteinExistence type="predicted"/>
<evidence type="ECO:0000313" key="2">
    <source>
        <dbReference type="EMBL" id="GAA0453460.1"/>
    </source>
</evidence>
<accession>A0ABN0ZN76</accession>
<evidence type="ECO:0000256" key="1">
    <source>
        <dbReference type="SAM" id="MobiDB-lite"/>
    </source>
</evidence>
<dbReference type="RefSeq" id="WP_346094233.1">
    <property type="nucleotide sequence ID" value="NZ_BAAABY010000010.1"/>
</dbReference>